<comment type="caution">
    <text evidence="2">The sequence shown here is derived from an EMBL/GenBank/DDBJ whole genome shotgun (WGS) entry which is preliminary data.</text>
</comment>
<evidence type="ECO:0000313" key="2">
    <source>
        <dbReference type="EMBL" id="PKI33210.1"/>
    </source>
</evidence>
<feature type="region of interest" description="Disordered" evidence="1">
    <location>
        <begin position="1"/>
        <end position="113"/>
    </location>
</feature>
<dbReference type="EMBL" id="PGOL01006869">
    <property type="protein sequence ID" value="PKI33210.1"/>
    <property type="molecule type" value="Genomic_DNA"/>
</dbReference>
<feature type="compositionally biased region" description="Polar residues" evidence="1">
    <location>
        <begin position="101"/>
        <end position="110"/>
    </location>
</feature>
<evidence type="ECO:0000256" key="1">
    <source>
        <dbReference type="SAM" id="MobiDB-lite"/>
    </source>
</evidence>
<organism evidence="2 3">
    <name type="scientific">Punica granatum</name>
    <name type="common">Pomegranate</name>
    <dbReference type="NCBI Taxonomy" id="22663"/>
    <lineage>
        <taxon>Eukaryota</taxon>
        <taxon>Viridiplantae</taxon>
        <taxon>Streptophyta</taxon>
        <taxon>Embryophyta</taxon>
        <taxon>Tracheophyta</taxon>
        <taxon>Spermatophyta</taxon>
        <taxon>Magnoliopsida</taxon>
        <taxon>eudicotyledons</taxon>
        <taxon>Gunneridae</taxon>
        <taxon>Pentapetalae</taxon>
        <taxon>rosids</taxon>
        <taxon>malvids</taxon>
        <taxon>Myrtales</taxon>
        <taxon>Lythraceae</taxon>
        <taxon>Punica</taxon>
    </lineage>
</organism>
<reference evidence="2 3" key="1">
    <citation type="submission" date="2017-11" db="EMBL/GenBank/DDBJ databases">
        <title>De-novo sequencing of pomegranate (Punica granatum L.) genome.</title>
        <authorList>
            <person name="Akparov Z."/>
            <person name="Amiraslanov A."/>
            <person name="Hajiyeva S."/>
            <person name="Abbasov M."/>
            <person name="Kaur K."/>
            <person name="Hamwieh A."/>
            <person name="Solovyev V."/>
            <person name="Salamov A."/>
            <person name="Braich B."/>
            <person name="Kosarev P."/>
            <person name="Mahmoud A."/>
            <person name="Hajiyev E."/>
            <person name="Babayeva S."/>
            <person name="Izzatullayeva V."/>
            <person name="Mammadov A."/>
            <person name="Mammadov A."/>
            <person name="Sharifova S."/>
            <person name="Ojaghi J."/>
            <person name="Eynullazada K."/>
            <person name="Bayramov B."/>
            <person name="Abdulazimova A."/>
            <person name="Shahmuradov I."/>
        </authorList>
    </citation>
    <scope>NUCLEOTIDE SEQUENCE [LARGE SCALE GENOMIC DNA]</scope>
    <source>
        <strain evidence="3">cv. AG2017</strain>
        <tissue evidence="2">Leaf</tissue>
    </source>
</reference>
<name>A0A2I0HP17_PUNGR</name>
<keyword evidence="3" id="KW-1185">Reference proteome</keyword>
<evidence type="ECO:0000313" key="3">
    <source>
        <dbReference type="Proteomes" id="UP000233551"/>
    </source>
</evidence>
<protein>
    <submittedName>
        <fullName evidence="2">Uncharacterized protein</fullName>
    </submittedName>
</protein>
<dbReference type="AlphaFoldDB" id="A0A2I0HP17"/>
<gene>
    <name evidence="2" type="ORF">CRG98_046399</name>
</gene>
<feature type="non-terminal residue" evidence="2">
    <location>
        <position position="130"/>
    </location>
</feature>
<accession>A0A2I0HP17</accession>
<proteinExistence type="predicted"/>
<sequence>MQPKRGKLLAPHFGPPAPHARIPDRSPGHYSSPGNRKPIGGHECQSDQPDVRAHFRGILLKSGHPDPPQTPFLTELPGFAPLTSKRPLKTGLQAPRDHQGRGTSFGQPSGTRLGLPRYVSVVANASRRAF</sequence>
<dbReference type="Proteomes" id="UP000233551">
    <property type="component" value="Unassembled WGS sequence"/>
</dbReference>